<dbReference type="PRINTS" id="PR00455">
    <property type="entry name" value="HTHTETR"/>
</dbReference>
<keyword evidence="5" id="KW-1185">Reference proteome</keyword>
<proteinExistence type="predicted"/>
<keyword evidence="1 2" id="KW-0238">DNA-binding</keyword>
<dbReference type="InterPro" id="IPR001647">
    <property type="entry name" value="HTH_TetR"/>
</dbReference>
<evidence type="ECO:0000256" key="2">
    <source>
        <dbReference type="PROSITE-ProRule" id="PRU00335"/>
    </source>
</evidence>
<sequence length="217" mass="23365">MGDAATARDASKQDTSDRIVLAAEVEFAERGFEGAGMKAISQRADVSQALLHYHFGSKDHLYAEVVRRRSKLINEARLDLLAKVDLGGKEAIGGILDALFRPPLGPLGGDQSYTRIFGGLIVGRERDRALVREYYDPTAQKFVEALQAALPGSSRKTAAHAYTLALGALVAVISRDGRVERLMGQQELRGIDEVLAGLITFAEGGIRALAASEKSEN</sequence>
<evidence type="ECO:0000313" key="5">
    <source>
        <dbReference type="Proteomes" id="UP001556098"/>
    </source>
</evidence>
<dbReference type="InterPro" id="IPR036271">
    <property type="entry name" value="Tet_transcr_reg_TetR-rel_C_sf"/>
</dbReference>
<dbReference type="Pfam" id="PF00440">
    <property type="entry name" value="TetR_N"/>
    <property type="match status" value="1"/>
</dbReference>
<dbReference type="SUPFAM" id="SSF48498">
    <property type="entry name" value="Tetracyclin repressor-like, C-terminal domain"/>
    <property type="match status" value="1"/>
</dbReference>
<dbReference type="PANTHER" id="PTHR30328">
    <property type="entry name" value="TRANSCRIPTIONAL REPRESSOR"/>
    <property type="match status" value="1"/>
</dbReference>
<dbReference type="Gene3D" id="1.10.357.10">
    <property type="entry name" value="Tetracycline Repressor, domain 2"/>
    <property type="match status" value="1"/>
</dbReference>
<dbReference type="InterPro" id="IPR050109">
    <property type="entry name" value="HTH-type_TetR-like_transc_reg"/>
</dbReference>
<feature type="DNA-binding region" description="H-T-H motif" evidence="2">
    <location>
        <begin position="36"/>
        <end position="55"/>
    </location>
</feature>
<dbReference type="PANTHER" id="PTHR30328:SF54">
    <property type="entry name" value="HTH-TYPE TRANSCRIPTIONAL REPRESSOR SCO4008"/>
    <property type="match status" value="1"/>
</dbReference>
<dbReference type="PROSITE" id="PS50977">
    <property type="entry name" value="HTH_TETR_2"/>
    <property type="match status" value="1"/>
</dbReference>
<dbReference type="Proteomes" id="UP001556098">
    <property type="component" value="Unassembled WGS sequence"/>
</dbReference>
<dbReference type="InterPro" id="IPR041586">
    <property type="entry name" value="PsrA_TetR_C"/>
</dbReference>
<organism evidence="4 5">
    <name type="scientific">Sulfitobacter sediminis</name>
    <dbReference type="NCBI Taxonomy" id="3234186"/>
    <lineage>
        <taxon>Bacteria</taxon>
        <taxon>Pseudomonadati</taxon>
        <taxon>Pseudomonadota</taxon>
        <taxon>Alphaproteobacteria</taxon>
        <taxon>Rhodobacterales</taxon>
        <taxon>Roseobacteraceae</taxon>
        <taxon>Sulfitobacter</taxon>
    </lineage>
</organism>
<evidence type="ECO:0000259" key="3">
    <source>
        <dbReference type="PROSITE" id="PS50977"/>
    </source>
</evidence>
<comment type="caution">
    <text evidence="4">The sequence shown here is derived from an EMBL/GenBank/DDBJ whole genome shotgun (WGS) entry which is preliminary data.</text>
</comment>
<dbReference type="InterPro" id="IPR009057">
    <property type="entry name" value="Homeodomain-like_sf"/>
</dbReference>
<name>A0ABV3RU50_9RHOB</name>
<accession>A0ABV3RU50</accession>
<evidence type="ECO:0000256" key="1">
    <source>
        <dbReference type="ARBA" id="ARBA00023125"/>
    </source>
</evidence>
<dbReference type="Pfam" id="PF17939">
    <property type="entry name" value="TetR_C_30"/>
    <property type="match status" value="1"/>
</dbReference>
<gene>
    <name evidence="4" type="ORF">AB2B41_18240</name>
</gene>
<feature type="domain" description="HTH tetR-type" evidence="3">
    <location>
        <begin position="13"/>
        <end position="73"/>
    </location>
</feature>
<protein>
    <submittedName>
        <fullName evidence="4">TetR/AcrR family transcriptional regulator</fullName>
    </submittedName>
</protein>
<evidence type="ECO:0000313" key="4">
    <source>
        <dbReference type="EMBL" id="MEW9921553.1"/>
    </source>
</evidence>
<reference evidence="4 5" key="1">
    <citation type="submission" date="2024-07" db="EMBL/GenBank/DDBJ databases">
        <title>Marimonas sp.nov., isolated from tidal-flat sediment.</title>
        <authorList>
            <person name="Jayan J.N."/>
            <person name="Lee S.S."/>
        </authorList>
    </citation>
    <scope>NUCLEOTIDE SEQUENCE [LARGE SCALE GENOMIC DNA]</scope>
    <source>
        <strain evidence="4 5">MJW-29</strain>
    </source>
</reference>
<dbReference type="SUPFAM" id="SSF46689">
    <property type="entry name" value="Homeodomain-like"/>
    <property type="match status" value="1"/>
</dbReference>
<dbReference type="EMBL" id="JBFNXX010000017">
    <property type="protein sequence ID" value="MEW9921553.1"/>
    <property type="molecule type" value="Genomic_DNA"/>
</dbReference>
<dbReference type="RefSeq" id="WP_367879253.1">
    <property type="nucleotide sequence ID" value="NZ_JBFNXX010000017.1"/>
</dbReference>